<reference evidence="6" key="1">
    <citation type="submission" date="2020-11" db="EMBL/GenBank/DDBJ databases">
        <authorList>
            <consortium name="DOE Joint Genome Institute"/>
            <person name="Ahrendt S."/>
            <person name="Riley R."/>
            <person name="Andreopoulos W."/>
            <person name="Labutti K."/>
            <person name="Pangilinan J."/>
            <person name="Ruiz-Duenas F.J."/>
            <person name="Barrasa J.M."/>
            <person name="Sanchez-Garcia M."/>
            <person name="Camarero S."/>
            <person name="Miyauchi S."/>
            <person name="Serrano A."/>
            <person name="Linde D."/>
            <person name="Babiker R."/>
            <person name="Drula E."/>
            <person name="Ayuso-Fernandez I."/>
            <person name="Pacheco R."/>
            <person name="Padilla G."/>
            <person name="Ferreira P."/>
            <person name="Barriuso J."/>
            <person name="Kellner H."/>
            <person name="Castanera R."/>
            <person name="Alfaro M."/>
            <person name="Ramirez L."/>
            <person name="Pisabarro A.G."/>
            <person name="Kuo A."/>
            <person name="Tritt A."/>
            <person name="Lipzen A."/>
            <person name="He G."/>
            <person name="Yan M."/>
            <person name="Ng V."/>
            <person name="Cullen D."/>
            <person name="Martin F."/>
            <person name="Rosso M.-N."/>
            <person name="Henrissat B."/>
            <person name="Hibbett D."/>
            <person name="Martinez A.T."/>
            <person name="Grigoriev I.V."/>
        </authorList>
    </citation>
    <scope>NUCLEOTIDE SEQUENCE</scope>
    <source>
        <strain evidence="6">AH 40177</strain>
    </source>
</reference>
<name>A0A9P5PPA2_9AGAR</name>
<keyword evidence="4" id="KW-0539">Nucleus</keyword>
<gene>
    <name evidence="6" type="ORF">BDP27DRAFT_944210</name>
</gene>
<proteinExistence type="predicted"/>
<dbReference type="AlphaFoldDB" id="A0A9P5PPA2"/>
<sequence>MSGHTPLDDWDKFADLFATQSSLSSPSHTVLTLDKFAHNQSIKPKGQTIRAELVELQHATRARKFAEKDRRPIDPPPVVALRLFETVQVGWCYEEKEVQYDDVETLGFLCAAELIPVDAPYGVQIVPDSQESIFLHSQSYPISRFPDSSSSYYARIWSSPSGFLGKNTIDQRHAHSMHATDTSTSYWMNHGHSVAENANTNTPSPSIAQIASLTDTALIGSKLVQPYLVDLNNQKNLVFVFSDLAVKETGLFKLRYKFFDVISGISVNMGHTIIQAECTGGAFRAYATKDFPGLQASTQLTKLLHSQGVSLTIRYNERGKKRKYNDNQY</sequence>
<keyword evidence="7" id="KW-1185">Reference proteome</keyword>
<dbReference type="InterPro" id="IPR021740">
    <property type="entry name" value="Velvet"/>
</dbReference>
<dbReference type="PANTHER" id="PTHR33572">
    <property type="entry name" value="SPORE DEVELOPMENT REGULATOR VOSA"/>
    <property type="match status" value="1"/>
</dbReference>
<dbReference type="EMBL" id="JADNRY010000079">
    <property type="protein sequence ID" value="KAF9066988.1"/>
    <property type="molecule type" value="Genomic_DNA"/>
</dbReference>
<dbReference type="OrthoDB" id="5599552at2759"/>
<evidence type="ECO:0000256" key="4">
    <source>
        <dbReference type="ARBA" id="ARBA00023242"/>
    </source>
</evidence>
<dbReference type="GO" id="GO:0005634">
    <property type="term" value="C:nucleus"/>
    <property type="evidence" value="ECO:0007669"/>
    <property type="project" value="UniProtKB-SubCell"/>
</dbReference>
<comment type="subcellular location">
    <subcellularLocation>
        <location evidence="1">Nucleus</location>
    </subcellularLocation>
</comment>
<evidence type="ECO:0000256" key="1">
    <source>
        <dbReference type="ARBA" id="ARBA00004123"/>
    </source>
</evidence>
<dbReference type="InterPro" id="IPR037525">
    <property type="entry name" value="Velvet_dom"/>
</dbReference>
<keyword evidence="3" id="KW-0804">Transcription</keyword>
<evidence type="ECO:0000256" key="3">
    <source>
        <dbReference type="ARBA" id="ARBA00023163"/>
    </source>
</evidence>
<dbReference type="PROSITE" id="PS51821">
    <property type="entry name" value="VELVET"/>
    <property type="match status" value="1"/>
</dbReference>
<protein>
    <submittedName>
        <fullName evidence="6">Velvet factor</fullName>
    </submittedName>
</protein>
<dbReference type="Gene3D" id="2.60.40.3960">
    <property type="entry name" value="Velvet domain"/>
    <property type="match status" value="1"/>
</dbReference>
<dbReference type="Pfam" id="PF11754">
    <property type="entry name" value="Velvet"/>
    <property type="match status" value="1"/>
</dbReference>
<keyword evidence="2" id="KW-0805">Transcription regulation</keyword>
<organism evidence="6 7">
    <name type="scientific">Rhodocollybia butyracea</name>
    <dbReference type="NCBI Taxonomy" id="206335"/>
    <lineage>
        <taxon>Eukaryota</taxon>
        <taxon>Fungi</taxon>
        <taxon>Dikarya</taxon>
        <taxon>Basidiomycota</taxon>
        <taxon>Agaricomycotina</taxon>
        <taxon>Agaricomycetes</taxon>
        <taxon>Agaricomycetidae</taxon>
        <taxon>Agaricales</taxon>
        <taxon>Marasmiineae</taxon>
        <taxon>Omphalotaceae</taxon>
        <taxon>Rhodocollybia</taxon>
    </lineage>
</organism>
<dbReference type="Proteomes" id="UP000772434">
    <property type="component" value="Unassembled WGS sequence"/>
</dbReference>
<evidence type="ECO:0000259" key="5">
    <source>
        <dbReference type="PROSITE" id="PS51821"/>
    </source>
</evidence>
<evidence type="ECO:0000313" key="7">
    <source>
        <dbReference type="Proteomes" id="UP000772434"/>
    </source>
</evidence>
<dbReference type="InterPro" id="IPR038491">
    <property type="entry name" value="Velvet_dom_sf"/>
</dbReference>
<evidence type="ECO:0000256" key="2">
    <source>
        <dbReference type="ARBA" id="ARBA00023015"/>
    </source>
</evidence>
<feature type="domain" description="Velvet" evidence="5">
    <location>
        <begin position="46"/>
        <end position="314"/>
    </location>
</feature>
<accession>A0A9P5PPA2</accession>
<evidence type="ECO:0000313" key="6">
    <source>
        <dbReference type="EMBL" id="KAF9066988.1"/>
    </source>
</evidence>
<dbReference type="PANTHER" id="PTHR33572:SF3">
    <property type="entry name" value="VELVET COMPLEX SUBUNIT B"/>
    <property type="match status" value="1"/>
</dbReference>
<comment type="caution">
    <text evidence="6">The sequence shown here is derived from an EMBL/GenBank/DDBJ whole genome shotgun (WGS) entry which is preliminary data.</text>
</comment>